<evidence type="ECO:0000313" key="4">
    <source>
        <dbReference type="EMBL" id="SDJ67314.1"/>
    </source>
</evidence>
<organism evidence="4 5">
    <name type="scientific">Flavobacterium noncentrifugens</name>
    <dbReference type="NCBI Taxonomy" id="1128970"/>
    <lineage>
        <taxon>Bacteria</taxon>
        <taxon>Pseudomonadati</taxon>
        <taxon>Bacteroidota</taxon>
        <taxon>Flavobacteriia</taxon>
        <taxon>Flavobacteriales</taxon>
        <taxon>Flavobacteriaceae</taxon>
        <taxon>Flavobacterium</taxon>
    </lineage>
</organism>
<evidence type="ECO:0000256" key="2">
    <source>
        <dbReference type="SAM" id="SignalP"/>
    </source>
</evidence>
<protein>
    <submittedName>
        <fullName evidence="4">Por secretion system C-terminal sorting domain-containing protein</fullName>
    </submittedName>
</protein>
<feature type="signal peptide" evidence="2">
    <location>
        <begin position="1"/>
        <end position="24"/>
    </location>
</feature>
<dbReference type="GO" id="GO:0019867">
    <property type="term" value="C:outer membrane"/>
    <property type="evidence" value="ECO:0007669"/>
    <property type="project" value="InterPro"/>
</dbReference>
<proteinExistence type="predicted"/>
<keyword evidence="5" id="KW-1185">Reference proteome</keyword>
<keyword evidence="1 2" id="KW-0732">Signal</keyword>
<evidence type="ECO:0000313" key="5">
    <source>
        <dbReference type="Proteomes" id="UP000199580"/>
    </source>
</evidence>
<dbReference type="Gene3D" id="2.60.40.3620">
    <property type="match status" value="2"/>
</dbReference>
<sequence length="502" mass="52035">MKTKLLSLLLFFVLSMGYSQTSIAIVGADVGGWPDAANPVPDTHVMTTTDGIHWTLDAIEIIPVAVDGGLKFRADNAWTLNWGSDAFPTGIAVLNGPNIHGVGAIYSVTFNSVTGEFHFEGPPVPVVKIIGAAVESADGIAMTTSDAVNYTASNVTLLTGGAQFNIAVDAENVSYGGTTFPEGEATDEGVTIPVVAGTYTTVTYNINDGVYVFTAAPVYPSIALVGSGAGGWPVDPQIDANVLTTADGETYTGVVTLTAVDPAIDGSGEIKFRSNNDWNQPNWGGGSFPAGPTVPADNIFVTTAGTYDVVFTRSTGAYTFSMASFAIVGDGAGGWPNDPQIDANQMTTTDGANYTLASVTLTDGPIKFRANNAWTMNFGGTAFPSGTGVANSNDNIPATAGTYSVSLNRLTGAYSFATLATANFDKAAFKAYPNPTHNNWNFDSAKENIETIQIVDVLGKTVLNIAPNAASASVDASALNNGVYFARIATATGSKTVKVVKN</sequence>
<feature type="domain" description="Secretion system C-terminal sorting" evidence="3">
    <location>
        <begin position="432"/>
        <end position="500"/>
    </location>
</feature>
<gene>
    <name evidence="4" type="ORF">SAMN04487935_1444</name>
</gene>
<feature type="chain" id="PRO_5011793047" evidence="2">
    <location>
        <begin position="25"/>
        <end position="502"/>
    </location>
</feature>
<accession>A0A1G8VMY3</accession>
<dbReference type="GO" id="GO:2001070">
    <property type="term" value="F:starch binding"/>
    <property type="evidence" value="ECO:0007669"/>
    <property type="project" value="InterPro"/>
</dbReference>
<dbReference type="InterPro" id="IPR026444">
    <property type="entry name" value="Secre_tail"/>
</dbReference>
<dbReference type="STRING" id="1128970.SAMN04487935_1444"/>
<evidence type="ECO:0000259" key="3">
    <source>
        <dbReference type="Pfam" id="PF18962"/>
    </source>
</evidence>
<dbReference type="RefSeq" id="WP_091393208.1">
    <property type="nucleotide sequence ID" value="NZ_BKAI01000003.1"/>
</dbReference>
<dbReference type="Proteomes" id="UP000199580">
    <property type="component" value="Unassembled WGS sequence"/>
</dbReference>
<dbReference type="Pfam" id="PF18962">
    <property type="entry name" value="Por_Secre_tail"/>
    <property type="match status" value="1"/>
</dbReference>
<name>A0A1G8VMY3_9FLAO</name>
<dbReference type="EMBL" id="FNEZ01000002">
    <property type="protein sequence ID" value="SDJ67314.1"/>
    <property type="molecule type" value="Genomic_DNA"/>
</dbReference>
<reference evidence="4 5" key="1">
    <citation type="submission" date="2016-10" db="EMBL/GenBank/DDBJ databases">
        <authorList>
            <person name="de Groot N.N."/>
        </authorList>
    </citation>
    <scope>NUCLEOTIDE SEQUENCE [LARGE SCALE GENOMIC DNA]</scope>
    <source>
        <strain evidence="4 5">CGMCC 1.10076</strain>
    </source>
</reference>
<evidence type="ECO:0000256" key="1">
    <source>
        <dbReference type="ARBA" id="ARBA00022729"/>
    </source>
</evidence>
<dbReference type="NCBIfam" id="TIGR04183">
    <property type="entry name" value="Por_Secre_tail"/>
    <property type="match status" value="1"/>
</dbReference>
<dbReference type="AlphaFoldDB" id="A0A1G8VMY3"/>
<dbReference type="OrthoDB" id="975117at2"/>